<dbReference type="Gene3D" id="3.30.379.10">
    <property type="entry name" value="Chitobiase/beta-hexosaminidase domain 2-like"/>
    <property type="match status" value="1"/>
</dbReference>
<dbReference type="eggNOG" id="KOG2499">
    <property type="taxonomic scope" value="Eukaryota"/>
</dbReference>
<dbReference type="InterPro" id="IPR029018">
    <property type="entry name" value="Hex-like_dom2"/>
</dbReference>
<evidence type="ECO:0000256" key="8">
    <source>
        <dbReference type="PIRSR" id="PIRSR001093-1"/>
    </source>
</evidence>
<evidence type="ECO:0000256" key="6">
    <source>
        <dbReference type="ARBA" id="ARBA00023295"/>
    </source>
</evidence>
<dbReference type="AlphaFoldDB" id="A0A1U8B9K3"/>
<dbReference type="PANTHER" id="PTHR22600:SF26">
    <property type="entry name" value="BETA-N-ACETYLHEXOSAMINIDASE"/>
    <property type="match status" value="1"/>
</dbReference>
<proteinExistence type="inferred from homology"/>
<gene>
    <name evidence="12 13" type="primary">LOC104611128</name>
</gene>
<accession>A0A1U8B9K3</accession>
<keyword evidence="4 7" id="KW-0378">Hydrolase</keyword>
<evidence type="ECO:0000256" key="2">
    <source>
        <dbReference type="ARBA" id="ARBA00006285"/>
    </source>
</evidence>
<dbReference type="PANTHER" id="PTHR22600">
    <property type="entry name" value="BETA-HEXOSAMINIDASE"/>
    <property type="match status" value="1"/>
</dbReference>
<dbReference type="GO" id="GO:0016020">
    <property type="term" value="C:membrane"/>
    <property type="evidence" value="ECO:0000318"/>
    <property type="project" value="GO_Central"/>
</dbReference>
<dbReference type="GO" id="GO:0030203">
    <property type="term" value="P:glycosaminoglycan metabolic process"/>
    <property type="evidence" value="ECO:0000318"/>
    <property type="project" value="GO_Central"/>
</dbReference>
<evidence type="ECO:0000259" key="9">
    <source>
        <dbReference type="Pfam" id="PF00728"/>
    </source>
</evidence>
<dbReference type="InterPro" id="IPR025705">
    <property type="entry name" value="Beta_hexosaminidase_sua/sub"/>
</dbReference>
<evidence type="ECO:0000256" key="3">
    <source>
        <dbReference type="ARBA" id="ARBA00022729"/>
    </source>
</evidence>
<dbReference type="InterPro" id="IPR015883">
    <property type="entry name" value="Glyco_hydro_20_cat"/>
</dbReference>
<dbReference type="GeneID" id="104611128"/>
<dbReference type="RefSeq" id="XP_010276360.1">
    <property type="nucleotide sequence ID" value="XM_010278058.2"/>
</dbReference>
<dbReference type="OrthoDB" id="428480at2759"/>
<dbReference type="InterPro" id="IPR017853">
    <property type="entry name" value="GH"/>
</dbReference>
<evidence type="ECO:0000259" key="10">
    <source>
        <dbReference type="Pfam" id="PF14845"/>
    </source>
</evidence>
<dbReference type="InterPro" id="IPR029019">
    <property type="entry name" value="HEX_eukaryotic_N"/>
</dbReference>
<dbReference type="CDD" id="cd06562">
    <property type="entry name" value="GH20_HexA_HexB-like"/>
    <property type="match status" value="1"/>
</dbReference>
<dbReference type="Pfam" id="PF14845">
    <property type="entry name" value="Glycohydro_20b2"/>
    <property type="match status" value="1"/>
</dbReference>
<keyword evidence="3" id="KW-0732">Signal</keyword>
<keyword evidence="6 7" id="KW-0326">Glycosidase</keyword>
<evidence type="ECO:0000256" key="5">
    <source>
        <dbReference type="ARBA" id="ARBA00023180"/>
    </source>
</evidence>
<evidence type="ECO:0000256" key="1">
    <source>
        <dbReference type="ARBA" id="ARBA00001231"/>
    </source>
</evidence>
<dbReference type="OMA" id="GHDVVMC"/>
<feature type="domain" description="Glycoside hydrolase family 20 catalytic" evidence="9">
    <location>
        <begin position="181"/>
        <end position="545"/>
    </location>
</feature>
<protein>
    <recommendedName>
        <fullName evidence="7">Beta-hexosaminidase</fullName>
        <ecNumber evidence="7">3.2.1.52</ecNumber>
    </recommendedName>
</protein>
<dbReference type="GO" id="GO:0004563">
    <property type="term" value="F:beta-N-acetylhexosaminidase activity"/>
    <property type="evidence" value="ECO:0000318"/>
    <property type="project" value="GO_Central"/>
</dbReference>
<reference evidence="12 13" key="1">
    <citation type="submission" date="2025-04" db="UniProtKB">
        <authorList>
            <consortium name="RefSeq"/>
        </authorList>
    </citation>
    <scope>IDENTIFICATION</scope>
</reference>
<organism evidence="11 13">
    <name type="scientific">Nelumbo nucifera</name>
    <name type="common">Sacred lotus</name>
    <dbReference type="NCBI Taxonomy" id="4432"/>
    <lineage>
        <taxon>Eukaryota</taxon>
        <taxon>Viridiplantae</taxon>
        <taxon>Streptophyta</taxon>
        <taxon>Embryophyta</taxon>
        <taxon>Tracheophyta</taxon>
        <taxon>Spermatophyta</taxon>
        <taxon>Magnoliopsida</taxon>
        <taxon>Proteales</taxon>
        <taxon>Nelumbonaceae</taxon>
        <taxon>Nelumbo</taxon>
    </lineage>
</organism>
<dbReference type="Proteomes" id="UP000189703">
    <property type="component" value="Unplaced"/>
</dbReference>
<dbReference type="GO" id="GO:0005975">
    <property type="term" value="P:carbohydrate metabolic process"/>
    <property type="evidence" value="ECO:0007669"/>
    <property type="project" value="InterPro"/>
</dbReference>
<feature type="domain" description="Beta-hexosaminidase eukaryotic type N-terminal" evidence="10">
    <location>
        <begin position="46"/>
        <end position="161"/>
    </location>
</feature>
<dbReference type="KEGG" id="nnu:104611128"/>
<comment type="similarity">
    <text evidence="2 7">Belongs to the glycosyl hydrolase 20 family.</text>
</comment>
<dbReference type="RefSeq" id="XP_010276361.1">
    <property type="nucleotide sequence ID" value="XM_010278059.2"/>
</dbReference>
<evidence type="ECO:0000313" key="11">
    <source>
        <dbReference type="Proteomes" id="UP000189703"/>
    </source>
</evidence>
<dbReference type="PRINTS" id="PR00738">
    <property type="entry name" value="GLHYDRLASE20"/>
</dbReference>
<dbReference type="STRING" id="4432.A0A1U8B9K3"/>
<dbReference type="Pfam" id="PF00728">
    <property type="entry name" value="Glyco_hydro_20"/>
    <property type="match status" value="1"/>
</dbReference>
<evidence type="ECO:0000256" key="7">
    <source>
        <dbReference type="PIRNR" id="PIRNR001093"/>
    </source>
</evidence>
<dbReference type="EC" id="3.2.1.52" evidence="7"/>
<keyword evidence="5" id="KW-0325">Glycoprotein</keyword>
<dbReference type="SUPFAM" id="SSF51445">
    <property type="entry name" value="(Trans)glycosidases"/>
    <property type="match status" value="1"/>
</dbReference>
<evidence type="ECO:0000313" key="13">
    <source>
        <dbReference type="RefSeq" id="XP_010276361.1"/>
    </source>
</evidence>
<dbReference type="SUPFAM" id="SSF55545">
    <property type="entry name" value="beta-N-acetylhexosaminidase-like domain"/>
    <property type="match status" value="1"/>
</dbReference>
<sequence>MASVSVSIRKSGSVQLQSMSSLHFILLIPLFCFISNISSVQSRINVWPKPRNLSWLHPQATLLSPSFRIISPKHRYLTPAVDRYRHLVLSERHRSIVSPVVNLTFTHPLQAVKLTVTDLKTPLQHGVDESYTLTIPTVGAANLTARTVWGAMRGLETFSQLVWGDPPCVPTGLSIYDSPIFGHRGVMLDTSRNYYGVEHILRTIRAMSANKLNVFHWHITDSHSFPLVLPSEPELARKGSYGPDMQYSPADVKRIVEYGFRHGVRVLPEIDAPGHTGSWVEAYPEIVTCANMFWWPDGTDWADRFASEPGTGHLNPLNPKTYEVLHNVIHDVASLFPEPFYHAGADEIIPGCWRADKKIQAFLSNGGTLSQLLETFINSTFPFIVSLNRTVVYWEDVLLDDNVKVNPSILSPEKTILHTWNNGPNNTKRIVSAGYRVVVSSSDFYYLDCGHGNFLGNDSRFDRQISDEPGKPFNYDGGEGGSWCGPFKTWQRIYDYDITYGLTEEEARLVLGGEVALWSEQADPTVLDARIWPRASAMAETLWSGNRDETGKKRYAEATDRLNEWRYRMVSRGIGAEPMQPLWCVTHPGMCNMVQ</sequence>
<evidence type="ECO:0000313" key="12">
    <source>
        <dbReference type="RefSeq" id="XP_010276360.1"/>
    </source>
</evidence>
<dbReference type="Gene3D" id="3.20.20.80">
    <property type="entry name" value="Glycosidases"/>
    <property type="match status" value="1"/>
</dbReference>
<evidence type="ECO:0000256" key="4">
    <source>
        <dbReference type="ARBA" id="ARBA00022801"/>
    </source>
</evidence>
<name>A0A1U8B9K3_NELNU</name>
<comment type="catalytic activity">
    <reaction evidence="1 7">
        <text>Hydrolysis of terminal non-reducing N-acetyl-D-hexosamine residues in N-acetyl-beta-D-hexosaminides.</text>
        <dbReference type="EC" id="3.2.1.52"/>
    </reaction>
</comment>
<keyword evidence="11" id="KW-1185">Reference proteome</keyword>
<dbReference type="FunFam" id="3.20.20.80:FF:000063">
    <property type="entry name" value="Beta-hexosaminidase"/>
    <property type="match status" value="1"/>
</dbReference>
<feature type="active site" description="Proton donor" evidence="8">
    <location>
        <position position="347"/>
    </location>
</feature>
<dbReference type="PIRSF" id="PIRSF001093">
    <property type="entry name" value="B-hxosamndse_ab_euk"/>
    <property type="match status" value="1"/>
</dbReference>